<evidence type="ECO:0000256" key="4">
    <source>
        <dbReference type="ARBA" id="ARBA00023136"/>
    </source>
</evidence>
<name>A0A8X6QGZ2_NEPPI</name>
<feature type="transmembrane region" description="Helical" evidence="5">
    <location>
        <begin position="177"/>
        <end position="198"/>
    </location>
</feature>
<dbReference type="Proteomes" id="UP000887013">
    <property type="component" value="Unassembled WGS sequence"/>
</dbReference>
<keyword evidence="3 5" id="KW-1133">Transmembrane helix</keyword>
<comment type="caution">
    <text evidence="8">The sequence shown here is derived from an EMBL/GenBank/DDBJ whole genome shotgun (WGS) entry which is preliminary data.</text>
</comment>
<proteinExistence type="predicted"/>
<feature type="transmembrane region" description="Helical" evidence="5">
    <location>
        <begin position="151"/>
        <end position="170"/>
    </location>
</feature>
<dbReference type="GO" id="GO:0016020">
    <property type="term" value="C:membrane"/>
    <property type="evidence" value="ECO:0007669"/>
    <property type="project" value="UniProtKB-SubCell"/>
</dbReference>
<accession>A0A8X6QGZ2</accession>
<dbReference type="EMBL" id="BMAW01115578">
    <property type="protein sequence ID" value="GFT66685.1"/>
    <property type="molecule type" value="Genomic_DNA"/>
</dbReference>
<dbReference type="EMBL" id="BMAW01108784">
    <property type="protein sequence ID" value="GFT35606.1"/>
    <property type="molecule type" value="Genomic_DNA"/>
</dbReference>
<keyword evidence="9" id="KW-1185">Reference proteome</keyword>
<keyword evidence="2 5" id="KW-0812">Transmembrane</keyword>
<evidence type="ECO:0000313" key="7">
    <source>
        <dbReference type="EMBL" id="GFT66685.1"/>
    </source>
</evidence>
<protein>
    <submittedName>
        <fullName evidence="8">Solute carrier family 15 member 2</fullName>
    </submittedName>
</protein>
<dbReference type="InterPro" id="IPR036259">
    <property type="entry name" value="MFS_trans_sf"/>
</dbReference>
<comment type="subcellular location">
    <subcellularLocation>
        <location evidence="1">Membrane</location>
        <topology evidence="1">Multi-pass membrane protein</topology>
    </subcellularLocation>
</comment>
<evidence type="ECO:0000256" key="2">
    <source>
        <dbReference type="ARBA" id="ARBA00022692"/>
    </source>
</evidence>
<evidence type="ECO:0000256" key="5">
    <source>
        <dbReference type="SAM" id="Phobius"/>
    </source>
</evidence>
<organism evidence="8 9">
    <name type="scientific">Nephila pilipes</name>
    <name type="common">Giant wood spider</name>
    <name type="synonym">Nephila maculata</name>
    <dbReference type="NCBI Taxonomy" id="299642"/>
    <lineage>
        <taxon>Eukaryota</taxon>
        <taxon>Metazoa</taxon>
        <taxon>Ecdysozoa</taxon>
        <taxon>Arthropoda</taxon>
        <taxon>Chelicerata</taxon>
        <taxon>Arachnida</taxon>
        <taxon>Araneae</taxon>
        <taxon>Araneomorphae</taxon>
        <taxon>Entelegynae</taxon>
        <taxon>Araneoidea</taxon>
        <taxon>Nephilidae</taxon>
        <taxon>Nephila</taxon>
    </lineage>
</organism>
<evidence type="ECO:0000313" key="8">
    <source>
        <dbReference type="EMBL" id="GFU21609.1"/>
    </source>
</evidence>
<evidence type="ECO:0000313" key="6">
    <source>
        <dbReference type="EMBL" id="GFT35606.1"/>
    </source>
</evidence>
<reference evidence="8" key="1">
    <citation type="submission" date="2020-08" db="EMBL/GenBank/DDBJ databases">
        <title>Multicomponent nature underlies the extraordinary mechanical properties of spider dragline silk.</title>
        <authorList>
            <person name="Kono N."/>
            <person name="Nakamura H."/>
            <person name="Mori M."/>
            <person name="Yoshida Y."/>
            <person name="Ohtoshi R."/>
            <person name="Malay A.D."/>
            <person name="Moran D.A.P."/>
            <person name="Tomita M."/>
            <person name="Numata K."/>
            <person name="Arakawa K."/>
        </authorList>
    </citation>
    <scope>NUCLEOTIDE SEQUENCE</scope>
</reference>
<sequence>GDPLLRLLFSVDYEFIKNENVSFLIQGKGTLPLFPDKMIRPGRIGMIEYYVHLPGEYEIFLPKNGTGHEEEPIGSITLNSGGSYTVFILQKASWNIREMHILTTVDANKVHRLWQIPQAIVIAAGEVMFSVTELDFSYSQAPSSIKSVVHAIWLLTSAIRNFLVVLLNFLKFERHSYAFFAALMTSSIRIFAVMAVFFL</sequence>
<evidence type="ECO:0000256" key="3">
    <source>
        <dbReference type="ARBA" id="ARBA00022989"/>
    </source>
</evidence>
<dbReference type="EMBL" id="BMAW01080876">
    <property type="protein sequence ID" value="GFU21609.1"/>
    <property type="molecule type" value="Genomic_DNA"/>
</dbReference>
<dbReference type="OrthoDB" id="6417716at2759"/>
<feature type="non-terminal residue" evidence="8">
    <location>
        <position position="1"/>
    </location>
</feature>
<dbReference type="GO" id="GO:0022857">
    <property type="term" value="F:transmembrane transporter activity"/>
    <property type="evidence" value="ECO:0007669"/>
    <property type="project" value="InterPro"/>
</dbReference>
<dbReference type="Gene3D" id="1.20.1250.20">
    <property type="entry name" value="MFS general substrate transporter like domains"/>
    <property type="match status" value="1"/>
</dbReference>
<gene>
    <name evidence="8" type="primary">slc15a2</name>
    <name evidence="8" type="ORF">NPIL_195381</name>
    <name evidence="7" type="ORF">NPIL_326301</name>
    <name evidence="6" type="ORF">NPIL_694081</name>
</gene>
<evidence type="ECO:0000313" key="9">
    <source>
        <dbReference type="Proteomes" id="UP000887013"/>
    </source>
</evidence>
<evidence type="ECO:0000256" key="1">
    <source>
        <dbReference type="ARBA" id="ARBA00004141"/>
    </source>
</evidence>
<dbReference type="Pfam" id="PF00854">
    <property type="entry name" value="PTR2"/>
    <property type="match status" value="1"/>
</dbReference>
<keyword evidence="4 5" id="KW-0472">Membrane</keyword>
<dbReference type="InterPro" id="IPR000109">
    <property type="entry name" value="POT_fam"/>
</dbReference>
<dbReference type="AlphaFoldDB" id="A0A8X6QGZ2"/>